<dbReference type="CDD" id="cd00067">
    <property type="entry name" value="GAL4"/>
    <property type="match status" value="1"/>
</dbReference>
<dbReference type="HOGENOM" id="CLU_006603_0_0_1"/>
<dbReference type="SMART" id="SM00066">
    <property type="entry name" value="GAL4"/>
    <property type="match status" value="1"/>
</dbReference>
<evidence type="ECO:0000256" key="3">
    <source>
        <dbReference type="SAM" id="MobiDB-lite"/>
    </source>
</evidence>
<evidence type="ECO:0000313" key="6">
    <source>
        <dbReference type="Proteomes" id="UP000028524"/>
    </source>
</evidence>
<evidence type="ECO:0000256" key="2">
    <source>
        <dbReference type="ARBA" id="ARBA00023242"/>
    </source>
</evidence>
<accession>A0A084QUP1</accession>
<dbReference type="PANTHER" id="PTHR37534">
    <property type="entry name" value="TRANSCRIPTIONAL ACTIVATOR PROTEIN UGA3"/>
    <property type="match status" value="1"/>
</dbReference>
<dbReference type="EMBL" id="KL660108">
    <property type="protein sequence ID" value="KFA67676.1"/>
    <property type="molecule type" value="Genomic_DNA"/>
</dbReference>
<organism evidence="5 6">
    <name type="scientific">Stachybotrys chlorohalonatus (strain IBT 40285)</name>
    <dbReference type="NCBI Taxonomy" id="1283841"/>
    <lineage>
        <taxon>Eukaryota</taxon>
        <taxon>Fungi</taxon>
        <taxon>Dikarya</taxon>
        <taxon>Ascomycota</taxon>
        <taxon>Pezizomycotina</taxon>
        <taxon>Sordariomycetes</taxon>
        <taxon>Hypocreomycetidae</taxon>
        <taxon>Hypocreales</taxon>
        <taxon>Stachybotryaceae</taxon>
        <taxon>Stachybotrys</taxon>
    </lineage>
</organism>
<dbReference type="GO" id="GO:0005634">
    <property type="term" value="C:nucleus"/>
    <property type="evidence" value="ECO:0007669"/>
    <property type="project" value="UniProtKB-SubCell"/>
</dbReference>
<dbReference type="PANTHER" id="PTHR37534:SF23">
    <property type="entry name" value="ZN(II)2CYS6 TRANSCRIPTION FACTOR (EUROFUNG)"/>
    <property type="match status" value="1"/>
</dbReference>
<dbReference type="Pfam" id="PF11951">
    <property type="entry name" value="Fungal_trans_2"/>
    <property type="match status" value="1"/>
</dbReference>
<gene>
    <name evidence="5" type="ORF">S40285_00977</name>
</gene>
<comment type="subcellular location">
    <subcellularLocation>
        <location evidence="1">Nucleus</location>
    </subcellularLocation>
</comment>
<dbReference type="InParanoid" id="A0A084QUP1"/>
<dbReference type="InterPro" id="IPR036864">
    <property type="entry name" value="Zn2-C6_fun-type_DNA-bd_sf"/>
</dbReference>
<protein>
    <recommendedName>
        <fullName evidence="4">Zn(2)-C6 fungal-type domain-containing protein</fullName>
    </recommendedName>
</protein>
<keyword evidence="2" id="KW-0539">Nucleus</keyword>
<dbReference type="GO" id="GO:0045944">
    <property type="term" value="P:positive regulation of transcription by RNA polymerase II"/>
    <property type="evidence" value="ECO:0007669"/>
    <property type="project" value="TreeGrafter"/>
</dbReference>
<dbReference type="GO" id="GO:0000981">
    <property type="term" value="F:DNA-binding transcription factor activity, RNA polymerase II-specific"/>
    <property type="evidence" value="ECO:0007669"/>
    <property type="project" value="InterPro"/>
</dbReference>
<name>A0A084QUP1_STAC4</name>
<proteinExistence type="predicted"/>
<reference evidence="5 6" key="1">
    <citation type="journal article" date="2014" name="BMC Genomics">
        <title>Comparative genome sequencing reveals chemotype-specific gene clusters in the toxigenic black mold Stachybotrys.</title>
        <authorList>
            <person name="Semeiks J."/>
            <person name="Borek D."/>
            <person name="Otwinowski Z."/>
            <person name="Grishin N.V."/>
        </authorList>
    </citation>
    <scope>NUCLEOTIDE SEQUENCE [LARGE SCALE GENOMIC DNA]</scope>
    <source>
        <strain evidence="5 6">IBT 40285</strain>
    </source>
</reference>
<dbReference type="SUPFAM" id="SSF57701">
    <property type="entry name" value="Zn2/Cys6 DNA-binding domain"/>
    <property type="match status" value="1"/>
</dbReference>
<feature type="region of interest" description="Disordered" evidence="3">
    <location>
        <begin position="1"/>
        <end position="36"/>
    </location>
</feature>
<dbReference type="Pfam" id="PF00172">
    <property type="entry name" value="Zn_clus"/>
    <property type="match status" value="1"/>
</dbReference>
<dbReference type="Proteomes" id="UP000028524">
    <property type="component" value="Unassembled WGS sequence"/>
</dbReference>
<dbReference type="Gene3D" id="4.10.240.10">
    <property type="entry name" value="Zn(2)-C6 fungal-type DNA-binding domain"/>
    <property type="match status" value="1"/>
</dbReference>
<dbReference type="InterPro" id="IPR021858">
    <property type="entry name" value="Fun_TF"/>
</dbReference>
<sequence length="888" mass="100209">MASTATKHQQQSCSSQQREQGKEDPAQKKTNARKRTKTGCLTCRKRRIKCDEGRPICNNCIKSKRNCEGYNQRVVFKDPLGSHAGSYGPVIFPPGPGHLIDQFARQNISSQGSLAPIAPKPPSVEFYQHQALYDPHLLGSHNRDHSSAYVLNQGHYPYETCLDEPNPLIPLASSTRRYDGGYTAHYPVHPYSPDQVANPYPIALAGVGHRPVPGERYWKHSHRNEDDSMPEADDEMADTRGLVAPFVNQISGSWDGTPVRAFSTFAQITALSDYLSSPQTSELRDRGMRAIFMHFIKVTGPSMSMYERHPFDPLTHDSFTEEHMIGRSLWSYTFPVISLQHPSLLYAMLALGSLQIAKLQNVPPTAAMKHYSLAIRRIAKNVRSSLRRTQPATLAATLLLAYFEVWSSDHTKWCTHLFGARILLREIPLKEMSRLCLPAKRRREREKLQEQRMRMHLFHSPNVVRGAFLMDVNYHVLSAITGKRVTAEDYGLQDEHLYHDPGFSTTNYDIEKYENLRDLFWWYCKMDVYQSMLGGTRLFMEYECWTQCPPRAPLSRPEAVYGTYDHLMLLLGRLVNFASNDLERKRKSNRSTCGLSASGSPPPFPGMLPTQGIFQVPMGFSPPRETSPRSEPLEDADPFLNQQAALEEWESLRQAFDIFESNLGPDFQPDEYSGVTGSPFGPVLQYRSYSVAGIWMNIYMGLIHLYRSHPSMPPAAMQAAGLSAHHTAEYAIRLGRIAAGLAGDCTKVREISTLVGAAFIESAFCLFVAAVQFQDEAQRRWVVQRMHDISRLTGWQSAKQIADGCESGWIKAAQLGRGPEYVRATDLTHAPTSVWQNPRKIDRKIHELDSGEDKRLVLAKTERAHYALGLLGVEDDLAVLDLHDEGLR</sequence>
<dbReference type="InterPro" id="IPR001138">
    <property type="entry name" value="Zn2Cys6_DnaBD"/>
</dbReference>
<evidence type="ECO:0000313" key="5">
    <source>
        <dbReference type="EMBL" id="KFA67676.1"/>
    </source>
</evidence>
<keyword evidence="6" id="KW-1185">Reference proteome</keyword>
<dbReference type="GO" id="GO:0000976">
    <property type="term" value="F:transcription cis-regulatory region binding"/>
    <property type="evidence" value="ECO:0007669"/>
    <property type="project" value="TreeGrafter"/>
</dbReference>
<dbReference type="STRING" id="1283841.A0A084QUP1"/>
<dbReference type="OMA" id="IAGIWMN"/>
<evidence type="ECO:0000259" key="4">
    <source>
        <dbReference type="PROSITE" id="PS50048"/>
    </source>
</evidence>
<dbReference type="GO" id="GO:0008270">
    <property type="term" value="F:zinc ion binding"/>
    <property type="evidence" value="ECO:0007669"/>
    <property type="project" value="InterPro"/>
</dbReference>
<feature type="domain" description="Zn(2)-C6 fungal-type" evidence="4">
    <location>
        <begin position="39"/>
        <end position="67"/>
    </location>
</feature>
<evidence type="ECO:0000256" key="1">
    <source>
        <dbReference type="ARBA" id="ARBA00004123"/>
    </source>
</evidence>
<dbReference type="PROSITE" id="PS00463">
    <property type="entry name" value="ZN2_CY6_FUNGAL_1"/>
    <property type="match status" value="1"/>
</dbReference>
<dbReference type="PROSITE" id="PS50048">
    <property type="entry name" value="ZN2_CY6_FUNGAL_2"/>
    <property type="match status" value="1"/>
</dbReference>
<dbReference type="AlphaFoldDB" id="A0A084QUP1"/>
<dbReference type="OrthoDB" id="5391043at2759"/>